<reference evidence="3 4" key="1">
    <citation type="submission" date="2020-11" db="EMBL/GenBank/DDBJ databases">
        <authorList>
            <person name="Lassalle F."/>
        </authorList>
    </citation>
    <scope>NUCLEOTIDE SEQUENCE [LARGE SCALE GENOMIC DNA]</scope>
    <source>
        <strain evidence="3 4">AB21</strain>
    </source>
</reference>
<gene>
    <name evidence="3" type="ORF">RHAB21_00841</name>
</gene>
<feature type="domain" description="Activator of Hsp90 ATPase homologue 1/2-like C-terminal" evidence="2">
    <location>
        <begin position="23"/>
        <end position="143"/>
    </location>
</feature>
<accession>A0ABN7K4R6</accession>
<dbReference type="SUPFAM" id="SSF55961">
    <property type="entry name" value="Bet v1-like"/>
    <property type="match status" value="1"/>
</dbReference>
<proteinExistence type="inferred from homology"/>
<evidence type="ECO:0000313" key="3">
    <source>
        <dbReference type="EMBL" id="CAD7056018.1"/>
    </source>
</evidence>
<sequence>MDGQSQYHREFTLERLYPNCRAHAWSAWSIREKKAAWLRSATLEMDFSVGGVERSGFRTAMGQHTSEGRYFEIKEGERIVFAYSMAVNGRVHTVSLATILFEDEGGGTRLTYTEQMCVIPPSDGAEGREHGWGALLDGLAGFLAADTKQARLK</sequence>
<dbReference type="InterPro" id="IPR013538">
    <property type="entry name" value="ASHA1/2-like_C"/>
</dbReference>
<keyword evidence="4" id="KW-1185">Reference proteome</keyword>
<protein>
    <submittedName>
        <fullName evidence="3">ATPase</fullName>
    </submittedName>
</protein>
<dbReference type="InterPro" id="IPR023393">
    <property type="entry name" value="START-like_dom_sf"/>
</dbReference>
<evidence type="ECO:0000313" key="4">
    <source>
        <dbReference type="Proteomes" id="UP000601041"/>
    </source>
</evidence>
<evidence type="ECO:0000259" key="2">
    <source>
        <dbReference type="Pfam" id="PF08327"/>
    </source>
</evidence>
<dbReference type="Pfam" id="PF08327">
    <property type="entry name" value="AHSA1"/>
    <property type="match status" value="1"/>
</dbReference>
<dbReference type="Proteomes" id="UP000601041">
    <property type="component" value="Unassembled WGS sequence"/>
</dbReference>
<dbReference type="EMBL" id="CABFWE030000016">
    <property type="protein sequence ID" value="CAD7056018.1"/>
    <property type="molecule type" value="Genomic_DNA"/>
</dbReference>
<dbReference type="RefSeq" id="WP_142589954.1">
    <property type="nucleotide sequence ID" value="NZ_CABFWE030000016.1"/>
</dbReference>
<comment type="caution">
    <text evidence="3">The sequence shown here is derived from an EMBL/GenBank/DDBJ whole genome shotgun (WGS) entry which is preliminary data.</text>
</comment>
<name>A0ABN7K4R6_9HYPH</name>
<dbReference type="Gene3D" id="3.30.530.20">
    <property type="match status" value="1"/>
</dbReference>
<organism evidence="3 4">
    <name type="scientific">Pseudorhizobium halotolerans</name>
    <dbReference type="NCBI Taxonomy" id="1233081"/>
    <lineage>
        <taxon>Bacteria</taxon>
        <taxon>Pseudomonadati</taxon>
        <taxon>Pseudomonadota</taxon>
        <taxon>Alphaproteobacteria</taxon>
        <taxon>Hyphomicrobiales</taxon>
        <taxon>Rhizobiaceae</taxon>
        <taxon>Rhizobium/Agrobacterium group</taxon>
        <taxon>Pseudorhizobium</taxon>
    </lineage>
</organism>
<comment type="similarity">
    <text evidence="1">Belongs to the AHA1 family.</text>
</comment>
<evidence type="ECO:0000256" key="1">
    <source>
        <dbReference type="ARBA" id="ARBA00006817"/>
    </source>
</evidence>